<reference evidence="1 2" key="1">
    <citation type="submission" date="2024-04" db="EMBL/GenBank/DDBJ databases">
        <title>Tritrichomonas musculus Genome.</title>
        <authorList>
            <person name="Alves-Ferreira E."/>
            <person name="Grigg M."/>
            <person name="Lorenzi H."/>
            <person name="Galac M."/>
        </authorList>
    </citation>
    <scope>NUCLEOTIDE SEQUENCE [LARGE SCALE GENOMIC DNA]</scope>
    <source>
        <strain evidence="1 2">EAF2021</strain>
    </source>
</reference>
<protein>
    <submittedName>
        <fullName evidence="1">Uncharacterized protein</fullName>
    </submittedName>
</protein>
<name>A0ABR2KX38_9EUKA</name>
<dbReference type="EMBL" id="JAPFFF010000003">
    <property type="protein sequence ID" value="KAK8895413.1"/>
    <property type="molecule type" value="Genomic_DNA"/>
</dbReference>
<gene>
    <name evidence="1" type="ORF">M9Y10_023877</name>
</gene>
<proteinExistence type="predicted"/>
<sequence length="210" mass="24744">MTNCDQNYIYCIHRLKEILKEYESGSFTSSLAEISSIVDDLQPEDYSVYGKTICHMLIDVAQHERFCSEAIPISNRRPHSYDSFQQLIAKKAKAKSDEIKKVKKQKMIKHSKVTKKKEKRTHHYDSDFADSDSDTVERMSFDDNDAFNSKHFYSNYKYQACNKKYNPQKGDHYQTMCSYEMSNDYYPTFPQWIPTVDLSCKKRKKLVICD</sequence>
<evidence type="ECO:0000313" key="1">
    <source>
        <dbReference type="EMBL" id="KAK8895413.1"/>
    </source>
</evidence>
<evidence type="ECO:0000313" key="2">
    <source>
        <dbReference type="Proteomes" id="UP001470230"/>
    </source>
</evidence>
<dbReference type="Proteomes" id="UP001470230">
    <property type="component" value="Unassembled WGS sequence"/>
</dbReference>
<accession>A0ABR2KX38</accession>
<organism evidence="1 2">
    <name type="scientific">Tritrichomonas musculus</name>
    <dbReference type="NCBI Taxonomy" id="1915356"/>
    <lineage>
        <taxon>Eukaryota</taxon>
        <taxon>Metamonada</taxon>
        <taxon>Parabasalia</taxon>
        <taxon>Tritrichomonadida</taxon>
        <taxon>Tritrichomonadidae</taxon>
        <taxon>Tritrichomonas</taxon>
    </lineage>
</organism>
<keyword evidence="2" id="KW-1185">Reference proteome</keyword>
<comment type="caution">
    <text evidence="1">The sequence shown here is derived from an EMBL/GenBank/DDBJ whole genome shotgun (WGS) entry which is preliminary data.</text>
</comment>